<comment type="caution">
    <text evidence="1">The sequence shown here is derived from an EMBL/GenBank/DDBJ whole genome shotgun (WGS) entry which is preliminary data.</text>
</comment>
<evidence type="ECO:0000313" key="2">
    <source>
        <dbReference type="Proteomes" id="UP000580250"/>
    </source>
</evidence>
<dbReference type="Proteomes" id="UP000580250">
    <property type="component" value="Unassembled WGS sequence"/>
</dbReference>
<dbReference type="OrthoDB" id="10642468at2759"/>
<organism evidence="1 2">
    <name type="scientific">Meloidogyne enterolobii</name>
    <name type="common">Root-knot nematode worm</name>
    <name type="synonym">Meloidogyne mayaguensis</name>
    <dbReference type="NCBI Taxonomy" id="390850"/>
    <lineage>
        <taxon>Eukaryota</taxon>
        <taxon>Metazoa</taxon>
        <taxon>Ecdysozoa</taxon>
        <taxon>Nematoda</taxon>
        <taxon>Chromadorea</taxon>
        <taxon>Rhabditida</taxon>
        <taxon>Tylenchina</taxon>
        <taxon>Tylenchomorpha</taxon>
        <taxon>Tylenchoidea</taxon>
        <taxon>Meloidogynidae</taxon>
        <taxon>Meloidogyninae</taxon>
        <taxon>Meloidogyne</taxon>
    </lineage>
</organism>
<reference evidence="1 2" key="1">
    <citation type="submission" date="2020-08" db="EMBL/GenBank/DDBJ databases">
        <authorList>
            <person name="Koutsovoulos G."/>
            <person name="Danchin GJ E."/>
        </authorList>
    </citation>
    <scope>NUCLEOTIDE SEQUENCE [LARGE SCALE GENOMIC DNA]</scope>
</reference>
<dbReference type="EMBL" id="CAJEWN010000272">
    <property type="protein sequence ID" value="CAD2176267.1"/>
    <property type="molecule type" value="Genomic_DNA"/>
</dbReference>
<evidence type="ECO:0000313" key="1">
    <source>
        <dbReference type="EMBL" id="CAD2176267.1"/>
    </source>
</evidence>
<sequence length="85" mass="9926">MKKNFFDQVEGFSHGLNDICGPALADRHMRTDFCGFALADRLLRTDSCGPTYADRHLRTRHLRTRNEIKNKIGDKKFKKYVLQKI</sequence>
<dbReference type="AlphaFoldDB" id="A0A6V7VMT8"/>
<accession>A0A6V7VMT8</accession>
<proteinExistence type="predicted"/>
<protein>
    <submittedName>
        <fullName evidence="1">Uncharacterized protein</fullName>
    </submittedName>
</protein>
<name>A0A6V7VMT8_MELEN</name>
<gene>
    <name evidence="1" type="ORF">MENT_LOCUS28057</name>
</gene>